<reference evidence="2" key="2">
    <citation type="journal article" date="2023" name="Science">
        <title>Genomic signatures of disease resistance in endangered staghorn corals.</title>
        <authorList>
            <person name="Vollmer S.V."/>
            <person name="Selwyn J.D."/>
            <person name="Despard B.A."/>
            <person name="Roesel C.L."/>
        </authorList>
    </citation>
    <scope>NUCLEOTIDE SEQUENCE</scope>
    <source>
        <strain evidence="2">K2</strain>
    </source>
</reference>
<sequence length="184" mass="22129">MKSSVRVCLHRKSREWKESNESRKSRIVVYSRWNLEFEVSQDQYLHVTRRTAVCTVAHKCHGTYTKSRNNHANSRHNRANSRHNYDNSWHNRESFNTAEVKCHGGSEKKQQRHSVQNDGIGDDLGDEILEEDDEEGFMHYYFFRALHEYKEIRLLLLKNHNTEISLSTLKRRIKRYEIKRRRPD</sequence>
<dbReference type="AlphaFoldDB" id="A0AAD9UXH4"/>
<evidence type="ECO:0000313" key="2">
    <source>
        <dbReference type="EMBL" id="KAK2553563.1"/>
    </source>
</evidence>
<gene>
    <name evidence="2" type="ORF">P5673_025052</name>
</gene>
<evidence type="ECO:0000256" key="1">
    <source>
        <dbReference type="SAM" id="MobiDB-lite"/>
    </source>
</evidence>
<dbReference type="EMBL" id="JARQWQ010000076">
    <property type="protein sequence ID" value="KAK2553563.1"/>
    <property type="molecule type" value="Genomic_DNA"/>
</dbReference>
<accession>A0AAD9UXH4</accession>
<evidence type="ECO:0000313" key="3">
    <source>
        <dbReference type="Proteomes" id="UP001249851"/>
    </source>
</evidence>
<reference evidence="2" key="1">
    <citation type="journal article" date="2023" name="G3 (Bethesda)">
        <title>Whole genome assembly and annotation of the endangered Caribbean coral Acropora cervicornis.</title>
        <authorList>
            <person name="Selwyn J.D."/>
            <person name="Vollmer S.V."/>
        </authorList>
    </citation>
    <scope>NUCLEOTIDE SEQUENCE</scope>
    <source>
        <strain evidence="2">K2</strain>
    </source>
</reference>
<protein>
    <submittedName>
        <fullName evidence="2">Uncharacterized protein</fullName>
    </submittedName>
</protein>
<organism evidence="2 3">
    <name type="scientific">Acropora cervicornis</name>
    <name type="common">Staghorn coral</name>
    <dbReference type="NCBI Taxonomy" id="6130"/>
    <lineage>
        <taxon>Eukaryota</taxon>
        <taxon>Metazoa</taxon>
        <taxon>Cnidaria</taxon>
        <taxon>Anthozoa</taxon>
        <taxon>Hexacorallia</taxon>
        <taxon>Scleractinia</taxon>
        <taxon>Astrocoeniina</taxon>
        <taxon>Acroporidae</taxon>
        <taxon>Acropora</taxon>
    </lineage>
</organism>
<proteinExistence type="predicted"/>
<comment type="caution">
    <text evidence="2">The sequence shown here is derived from an EMBL/GenBank/DDBJ whole genome shotgun (WGS) entry which is preliminary data.</text>
</comment>
<dbReference type="Proteomes" id="UP001249851">
    <property type="component" value="Unassembled WGS sequence"/>
</dbReference>
<keyword evidence="3" id="KW-1185">Reference proteome</keyword>
<feature type="region of interest" description="Disordered" evidence="1">
    <location>
        <begin position="64"/>
        <end position="87"/>
    </location>
</feature>
<name>A0AAD9UXH4_ACRCE</name>